<name>A0A0G4GZB9_VITBC</name>
<dbReference type="InParanoid" id="A0A0G4GZB9"/>
<dbReference type="GO" id="GO:0006487">
    <property type="term" value="P:protein N-linked glycosylation"/>
    <property type="evidence" value="ECO:0007669"/>
    <property type="project" value="TreeGrafter"/>
</dbReference>
<dbReference type="GO" id="GO:0000139">
    <property type="term" value="C:Golgi membrane"/>
    <property type="evidence" value="ECO:0007669"/>
    <property type="project" value="TreeGrafter"/>
</dbReference>
<keyword evidence="2" id="KW-0328">Glycosyltransferase</keyword>
<dbReference type="PANTHER" id="PTHR31306">
    <property type="entry name" value="ALPHA-1,6-MANNOSYLTRANSFERASE MNN11-RELATED"/>
    <property type="match status" value="1"/>
</dbReference>
<keyword evidence="3" id="KW-0808">Transferase</keyword>
<proteinExistence type="inferred from homology"/>
<sequence length="517" mass="57751">MLHRSNAASDSSNQASSKGIDECERLFVRCDSDSSSSNRAGSRGWAVFRDGYATASALEAQGRDVEALSVWLELADGYGMDAATALACPMALAAVLYRLATFFRKRGYYQRAHNLHQLAMSQVWQTSRTDKGLECLDGGHLWGIQWSDFMKDYLTLAAQLGRNQVEGLPQPQADTPIDYKSSLRIGVVTLCEYPEGSPLPRTSRANREGYTSLHGYANHFYTSRPPHASPHGSATTPAAQRHPVWGAIALTLHHLETESYDWLLWMDCDSMFANMTHTIDFLIHHTVGTATPPPATPAAARQCRAKHQCQDLAPRANNNNNTSDGWPWLDPSVHLLISEDGRGLAGGNWLVRNSPWSKQFLREVYGPDGPSNPFLRHDLRDQFSLLWHLIRPLATTPIPPLPLPLRQDSSTGSAGLQMYDLSKINGGNPWRPASWDELEYPTQVRLVPQRWINAYPWAICRHTPSHHCFNDRDDFVVAFPTLTSFSDDMVEAFLEKFLNQSLASRETVLAARKGDQL</sequence>
<evidence type="ECO:0000256" key="3">
    <source>
        <dbReference type="ARBA" id="ARBA00022679"/>
    </source>
</evidence>
<dbReference type="VEuPathDB" id="CryptoDB:Vbra_19165"/>
<comment type="similarity">
    <text evidence="1">Belongs to the glycosyltransferase 34 family.</text>
</comment>
<dbReference type="OrthoDB" id="407658at2759"/>
<organism evidence="4 5">
    <name type="scientific">Vitrella brassicaformis (strain CCMP3155)</name>
    <dbReference type="NCBI Taxonomy" id="1169540"/>
    <lineage>
        <taxon>Eukaryota</taxon>
        <taxon>Sar</taxon>
        <taxon>Alveolata</taxon>
        <taxon>Colpodellida</taxon>
        <taxon>Vitrellaceae</taxon>
        <taxon>Vitrella</taxon>
    </lineage>
</organism>
<dbReference type="GO" id="GO:0016757">
    <property type="term" value="F:glycosyltransferase activity"/>
    <property type="evidence" value="ECO:0007669"/>
    <property type="project" value="UniProtKB-KW"/>
</dbReference>
<dbReference type="PhylomeDB" id="A0A0G4GZB9"/>
<gene>
    <name evidence="4" type="ORF">Vbra_19165</name>
</gene>
<evidence type="ECO:0000313" key="5">
    <source>
        <dbReference type="Proteomes" id="UP000041254"/>
    </source>
</evidence>
<dbReference type="EMBL" id="CDMY01000897">
    <property type="protein sequence ID" value="CEM36601.1"/>
    <property type="molecule type" value="Genomic_DNA"/>
</dbReference>
<dbReference type="InterPro" id="IPR008630">
    <property type="entry name" value="Glyco_trans_34"/>
</dbReference>
<evidence type="ECO:0000313" key="4">
    <source>
        <dbReference type="EMBL" id="CEM36601.1"/>
    </source>
</evidence>
<dbReference type="Gene3D" id="3.90.550.10">
    <property type="entry name" value="Spore Coat Polysaccharide Biosynthesis Protein SpsA, Chain A"/>
    <property type="match status" value="1"/>
</dbReference>
<dbReference type="InterPro" id="IPR029044">
    <property type="entry name" value="Nucleotide-diphossugar_trans"/>
</dbReference>
<dbReference type="Pfam" id="PF05637">
    <property type="entry name" value="Glyco_transf_34"/>
    <property type="match status" value="1"/>
</dbReference>
<dbReference type="Proteomes" id="UP000041254">
    <property type="component" value="Unassembled WGS sequence"/>
</dbReference>
<evidence type="ECO:0000256" key="2">
    <source>
        <dbReference type="ARBA" id="ARBA00022676"/>
    </source>
</evidence>
<dbReference type="PANTHER" id="PTHR31306:SF4">
    <property type="entry name" value="ALPHA-1,2-GALACTOSYLTRANSFERASE"/>
    <property type="match status" value="1"/>
</dbReference>
<dbReference type="AlphaFoldDB" id="A0A0G4GZB9"/>
<reference evidence="4 5" key="1">
    <citation type="submission" date="2014-11" db="EMBL/GenBank/DDBJ databases">
        <authorList>
            <person name="Zhu J."/>
            <person name="Qi W."/>
            <person name="Song R."/>
        </authorList>
    </citation>
    <scope>NUCLEOTIDE SEQUENCE [LARGE SCALE GENOMIC DNA]</scope>
</reference>
<keyword evidence="5" id="KW-1185">Reference proteome</keyword>
<protein>
    <submittedName>
        <fullName evidence="4">Uncharacterized protein</fullName>
    </submittedName>
</protein>
<accession>A0A0G4GZB9</accession>
<evidence type="ECO:0000256" key="1">
    <source>
        <dbReference type="ARBA" id="ARBA00005664"/>
    </source>
</evidence>